<evidence type="ECO:0000256" key="1">
    <source>
        <dbReference type="ARBA" id="ARBA00001936"/>
    </source>
</evidence>
<protein>
    <recommendedName>
        <fullName evidence="6">ATP-grasp domain-containing protein</fullName>
    </recommendedName>
</protein>
<name>A0A8J8BE41_9ACTN</name>
<keyword evidence="4 5" id="KW-0067">ATP-binding</keyword>
<dbReference type="EMBL" id="JAGSXH010000072">
    <property type="protein sequence ID" value="MBS2965140.1"/>
    <property type="molecule type" value="Genomic_DNA"/>
</dbReference>
<organism evidence="7 8">
    <name type="scientific">Actinocrinis puniceicyclus</name>
    <dbReference type="NCBI Taxonomy" id="977794"/>
    <lineage>
        <taxon>Bacteria</taxon>
        <taxon>Bacillati</taxon>
        <taxon>Actinomycetota</taxon>
        <taxon>Actinomycetes</taxon>
        <taxon>Catenulisporales</taxon>
        <taxon>Actinospicaceae</taxon>
        <taxon>Actinocrinis</taxon>
    </lineage>
</organism>
<keyword evidence="3 5" id="KW-0547">Nucleotide-binding</keyword>
<comment type="caution">
    <text evidence="7">The sequence shown here is derived from an EMBL/GenBank/DDBJ whole genome shotgun (WGS) entry which is preliminary data.</text>
</comment>
<gene>
    <name evidence="7" type="ORF">KGA66_18965</name>
</gene>
<evidence type="ECO:0000256" key="2">
    <source>
        <dbReference type="ARBA" id="ARBA00022598"/>
    </source>
</evidence>
<dbReference type="PANTHER" id="PTHR43585:SF2">
    <property type="entry name" value="ATP-GRASP ENZYME FSQD"/>
    <property type="match status" value="1"/>
</dbReference>
<dbReference type="NCBIfam" id="NF005543">
    <property type="entry name" value="PRK07206.1"/>
    <property type="match status" value="1"/>
</dbReference>
<dbReference type="RefSeq" id="WP_211469499.1">
    <property type="nucleotide sequence ID" value="NZ_JAGSXH010000072.1"/>
</dbReference>
<feature type="domain" description="ATP-grasp" evidence="6">
    <location>
        <begin position="111"/>
        <end position="310"/>
    </location>
</feature>
<proteinExistence type="predicted"/>
<evidence type="ECO:0000313" key="7">
    <source>
        <dbReference type="EMBL" id="MBS2965140.1"/>
    </source>
</evidence>
<sequence>MKVAIVDAHSTGRALVRALRDRGLSCVHVASSPDMPEYFLRGFDPGEFEENLPAEADPGATAATLARIGVERVVAGTESGVLLADRLAARLGLPGNRPETSAARRDKVRMMQVAAAAGLRVPRGRSFTDADEAARWFAAGGLTHAVVKPPSSAGSDNVHFCATAPEVARAASAVLTADNLYGQANQRVLVQERLHGVEYYINSVSCGGRHRVAEIWRYTKGVGAGGNPVYDFEVPIEAGSPEGRALSGFTRRVLDALGVRSSAAHTEVMITAAGPALIESGARLGGATLPSVVEKYSGVSQTSLLADTIADPRCLDHFDDESVSWSRTVRNVALVNHYPGTVRSLDWAARLEALPSFAAMAHAASTGARLERTTTLMDSPGFVYLAAENAGEIDNDYAELRRWEREGLYTSP</sequence>
<dbReference type="Pfam" id="PF01071">
    <property type="entry name" value="GARS_A"/>
    <property type="match status" value="1"/>
</dbReference>
<keyword evidence="8" id="KW-1185">Reference proteome</keyword>
<dbReference type="AlphaFoldDB" id="A0A8J8BE41"/>
<dbReference type="PANTHER" id="PTHR43585">
    <property type="entry name" value="FUMIPYRROLE BIOSYNTHESIS PROTEIN C"/>
    <property type="match status" value="1"/>
</dbReference>
<dbReference type="GO" id="GO:0046872">
    <property type="term" value="F:metal ion binding"/>
    <property type="evidence" value="ECO:0007669"/>
    <property type="project" value="InterPro"/>
</dbReference>
<evidence type="ECO:0000256" key="4">
    <source>
        <dbReference type="ARBA" id="ARBA00022840"/>
    </source>
</evidence>
<dbReference type="InterPro" id="IPR052032">
    <property type="entry name" value="ATP-dep_AA_Ligase"/>
</dbReference>
<dbReference type="GO" id="GO:0016874">
    <property type="term" value="F:ligase activity"/>
    <property type="evidence" value="ECO:0007669"/>
    <property type="project" value="UniProtKB-KW"/>
</dbReference>
<dbReference type="SUPFAM" id="SSF56059">
    <property type="entry name" value="Glutathione synthetase ATP-binding domain-like"/>
    <property type="match status" value="1"/>
</dbReference>
<evidence type="ECO:0000256" key="3">
    <source>
        <dbReference type="ARBA" id="ARBA00022741"/>
    </source>
</evidence>
<evidence type="ECO:0000259" key="6">
    <source>
        <dbReference type="PROSITE" id="PS50975"/>
    </source>
</evidence>
<dbReference type="SMART" id="SM01209">
    <property type="entry name" value="GARS_A"/>
    <property type="match status" value="1"/>
</dbReference>
<dbReference type="Gene3D" id="3.30.470.20">
    <property type="entry name" value="ATP-grasp fold, B domain"/>
    <property type="match status" value="1"/>
</dbReference>
<evidence type="ECO:0000313" key="8">
    <source>
        <dbReference type="Proteomes" id="UP000677913"/>
    </source>
</evidence>
<dbReference type="GO" id="GO:0005524">
    <property type="term" value="F:ATP binding"/>
    <property type="evidence" value="ECO:0007669"/>
    <property type="project" value="UniProtKB-UniRule"/>
</dbReference>
<keyword evidence="2" id="KW-0436">Ligase</keyword>
<dbReference type="InterPro" id="IPR011761">
    <property type="entry name" value="ATP-grasp"/>
</dbReference>
<accession>A0A8J8BE41</accession>
<reference evidence="7" key="1">
    <citation type="submission" date="2021-04" db="EMBL/GenBank/DDBJ databases">
        <title>Genome based classification of Actinospica acidithermotolerans sp. nov., an actinobacterium isolated from an Indonesian hot spring.</title>
        <authorList>
            <person name="Kusuma A.B."/>
            <person name="Putra K.E."/>
            <person name="Nafisah S."/>
            <person name="Loh J."/>
            <person name="Nouioui I."/>
            <person name="Goodfellow M."/>
        </authorList>
    </citation>
    <scope>NUCLEOTIDE SEQUENCE</scope>
    <source>
        <strain evidence="7">DSM 45618</strain>
    </source>
</reference>
<evidence type="ECO:0000256" key="5">
    <source>
        <dbReference type="PROSITE-ProRule" id="PRU00409"/>
    </source>
</evidence>
<dbReference type="Proteomes" id="UP000677913">
    <property type="component" value="Unassembled WGS sequence"/>
</dbReference>
<dbReference type="PROSITE" id="PS50975">
    <property type="entry name" value="ATP_GRASP"/>
    <property type="match status" value="1"/>
</dbReference>
<comment type="cofactor">
    <cofactor evidence="1">
        <name>Mn(2+)</name>
        <dbReference type="ChEBI" id="CHEBI:29035"/>
    </cofactor>
</comment>
<dbReference type="InterPro" id="IPR020561">
    <property type="entry name" value="PRibGlycinamid_synth_ATP-grasp"/>
</dbReference>